<dbReference type="EMBL" id="DWYY01000099">
    <property type="protein sequence ID" value="HJA93256.1"/>
    <property type="molecule type" value="Genomic_DNA"/>
</dbReference>
<dbReference type="Proteomes" id="UP000886858">
    <property type="component" value="Unassembled WGS sequence"/>
</dbReference>
<reference evidence="1" key="1">
    <citation type="journal article" date="2021" name="PeerJ">
        <title>Extensive microbial diversity within the chicken gut microbiome revealed by metagenomics and culture.</title>
        <authorList>
            <person name="Gilroy R."/>
            <person name="Ravi A."/>
            <person name="Getino M."/>
            <person name="Pursley I."/>
            <person name="Horton D.L."/>
            <person name="Alikhan N.F."/>
            <person name="Baker D."/>
            <person name="Gharbi K."/>
            <person name="Hall N."/>
            <person name="Watson M."/>
            <person name="Adriaenssens E.M."/>
            <person name="Foster-Nyarko E."/>
            <person name="Jarju S."/>
            <person name="Secka A."/>
            <person name="Antonio M."/>
            <person name="Oren A."/>
            <person name="Chaudhuri R.R."/>
            <person name="La Ragione R."/>
            <person name="Hildebrand F."/>
            <person name="Pallen M.J."/>
        </authorList>
    </citation>
    <scope>NUCLEOTIDE SEQUENCE</scope>
    <source>
        <strain evidence="1">CHK179-7159</strain>
    </source>
</reference>
<name>A0A9D2L1E3_9FIRM</name>
<proteinExistence type="predicted"/>
<comment type="caution">
    <text evidence="1">The sequence shown here is derived from an EMBL/GenBank/DDBJ whole genome shotgun (WGS) entry which is preliminary data.</text>
</comment>
<accession>A0A9D2L1E3</accession>
<dbReference type="InterPro" id="IPR046143">
    <property type="entry name" value="DUF6145"/>
</dbReference>
<sequence length="129" mass="14588">MKEATGKETARTDGAGRVVLCGANSYEQKYFFNPDFKMLPQSVQDELHIICVLFTEEVGGIFTILFEKDGGVTMETQASDEDYMYDEVSAGLLLGEIRRKRKELLESLSLYYRAAVLKEDVSDLLEEDL</sequence>
<evidence type="ECO:0000313" key="1">
    <source>
        <dbReference type="EMBL" id="HJA93256.1"/>
    </source>
</evidence>
<reference evidence="1" key="2">
    <citation type="submission" date="2021-04" db="EMBL/GenBank/DDBJ databases">
        <authorList>
            <person name="Gilroy R."/>
        </authorList>
    </citation>
    <scope>NUCLEOTIDE SEQUENCE</scope>
    <source>
        <strain evidence="1">CHK179-7159</strain>
    </source>
</reference>
<gene>
    <name evidence="1" type="ORF">H9717_09135</name>
</gene>
<evidence type="ECO:0000313" key="2">
    <source>
        <dbReference type="Proteomes" id="UP000886858"/>
    </source>
</evidence>
<protein>
    <submittedName>
        <fullName evidence="1">Uncharacterized protein</fullName>
    </submittedName>
</protein>
<dbReference type="AlphaFoldDB" id="A0A9D2L1E3"/>
<organism evidence="1 2">
    <name type="scientific">Candidatus Eisenbergiella merdipullorum</name>
    <dbReference type="NCBI Taxonomy" id="2838553"/>
    <lineage>
        <taxon>Bacteria</taxon>
        <taxon>Bacillati</taxon>
        <taxon>Bacillota</taxon>
        <taxon>Clostridia</taxon>
        <taxon>Lachnospirales</taxon>
        <taxon>Lachnospiraceae</taxon>
        <taxon>Eisenbergiella</taxon>
    </lineage>
</organism>
<dbReference type="Pfam" id="PF19642">
    <property type="entry name" value="DUF6145"/>
    <property type="match status" value="1"/>
</dbReference>